<keyword evidence="5" id="KW-0501">Molybdenum cofactor biosynthesis</keyword>
<evidence type="ECO:0000256" key="4">
    <source>
        <dbReference type="ARBA" id="ARBA00013858"/>
    </source>
</evidence>
<gene>
    <name evidence="12" type="ORF">EP13_11170</name>
</gene>
<evidence type="ECO:0000256" key="1">
    <source>
        <dbReference type="ARBA" id="ARBA00005046"/>
    </source>
</evidence>
<dbReference type="RefSeq" id="WP_044057314.1">
    <property type="nucleotide sequence ID" value="NZ_CBCSKJ010000003.1"/>
</dbReference>
<evidence type="ECO:0000313" key="13">
    <source>
        <dbReference type="Proteomes" id="UP000056090"/>
    </source>
</evidence>
<evidence type="ECO:0000256" key="5">
    <source>
        <dbReference type="ARBA" id="ARBA00023150"/>
    </source>
</evidence>
<comment type="pathway">
    <text evidence="1">Cofactor biosynthesis; molybdopterin biosynthesis.</text>
</comment>
<protein>
    <recommendedName>
        <fullName evidence="4">Molybdopterin synthase catalytic subunit</fullName>
        <ecNumber evidence="3">2.8.1.12</ecNumber>
    </recommendedName>
    <alternativeName>
        <fullName evidence="9">MPT synthase subunit 2</fullName>
    </alternativeName>
    <alternativeName>
        <fullName evidence="7">Molybdenum cofactor biosynthesis protein E</fullName>
    </alternativeName>
    <alternativeName>
        <fullName evidence="8">Molybdopterin-converting factor large subunit</fullName>
    </alternativeName>
    <alternativeName>
        <fullName evidence="10">Molybdopterin-converting factor subunit 2</fullName>
    </alternativeName>
</protein>
<dbReference type="Gene3D" id="3.90.1170.40">
    <property type="entry name" value="Molybdopterin biosynthesis MoaE subunit"/>
    <property type="match status" value="1"/>
</dbReference>
<dbReference type="Proteomes" id="UP000056090">
    <property type="component" value="Chromosome"/>
</dbReference>
<dbReference type="GO" id="GO:0006777">
    <property type="term" value="P:Mo-molybdopterin cofactor biosynthetic process"/>
    <property type="evidence" value="ECO:0007669"/>
    <property type="project" value="UniProtKB-KW"/>
</dbReference>
<dbReference type="PANTHER" id="PTHR23404">
    <property type="entry name" value="MOLYBDOPTERIN SYNTHASE RELATED"/>
    <property type="match status" value="1"/>
</dbReference>
<dbReference type="eggNOG" id="COG0314">
    <property type="taxonomic scope" value="Bacteria"/>
</dbReference>
<reference evidence="12 13" key="1">
    <citation type="submission" date="2014-06" db="EMBL/GenBank/DDBJ databases">
        <title>Genomes of Alteromonas australica, a world apart.</title>
        <authorList>
            <person name="Gonzaga A."/>
            <person name="Lopez-Perez M."/>
            <person name="Rodriguez-Valera F."/>
        </authorList>
    </citation>
    <scope>NUCLEOTIDE SEQUENCE [LARGE SCALE GENOMIC DNA]</scope>
    <source>
        <strain evidence="12 13">H 17</strain>
    </source>
</reference>
<dbReference type="InterPro" id="IPR036563">
    <property type="entry name" value="MoaE_sf"/>
</dbReference>
<accession>A0A075NWZ7</accession>
<dbReference type="KEGG" id="aal:EP13_11170"/>
<organism evidence="12 13">
    <name type="scientific">Alteromonas australica</name>
    <dbReference type="NCBI Taxonomy" id="589873"/>
    <lineage>
        <taxon>Bacteria</taxon>
        <taxon>Pseudomonadati</taxon>
        <taxon>Pseudomonadota</taxon>
        <taxon>Gammaproteobacteria</taxon>
        <taxon>Alteromonadales</taxon>
        <taxon>Alteromonadaceae</taxon>
        <taxon>Alteromonas/Salinimonas group</taxon>
        <taxon>Alteromonas</taxon>
    </lineage>
</organism>
<keyword evidence="13" id="KW-1185">Reference proteome</keyword>
<name>A0A075NWZ7_9ALTE</name>
<dbReference type="UniPathway" id="UPA00344"/>
<proteinExistence type="inferred from homology"/>
<evidence type="ECO:0000256" key="7">
    <source>
        <dbReference type="ARBA" id="ARBA00029745"/>
    </source>
</evidence>
<evidence type="ECO:0000256" key="6">
    <source>
        <dbReference type="ARBA" id="ARBA00026066"/>
    </source>
</evidence>
<dbReference type="EC" id="2.8.1.12" evidence="3"/>
<sequence length="155" mass="17493">MFAEIQVHDFSQETLFERLRKDADTNHKGNVGAIVTFTGLVRDNNQSGRIEGIELEHYPEMTQAALEKLVQETSLRFSLRSAGVVHRVGRLLNDEQIVWVGCAAAHRQAAFDGASFLMDMLKQSVPLWKKELNQGESIWVKPKASDDDAALKWLK</sequence>
<comment type="catalytic activity">
    <reaction evidence="11">
        <text>2 [molybdopterin-synthase sulfur-carrier protein]-C-terminal-Gly-aminoethanethioate + cyclic pyranopterin phosphate + H2O = molybdopterin + 2 [molybdopterin-synthase sulfur-carrier protein]-C-terminal Gly-Gly + 2 H(+)</text>
        <dbReference type="Rhea" id="RHEA:26333"/>
        <dbReference type="Rhea" id="RHEA-COMP:12202"/>
        <dbReference type="Rhea" id="RHEA-COMP:19907"/>
        <dbReference type="ChEBI" id="CHEBI:15377"/>
        <dbReference type="ChEBI" id="CHEBI:15378"/>
        <dbReference type="ChEBI" id="CHEBI:58698"/>
        <dbReference type="ChEBI" id="CHEBI:59648"/>
        <dbReference type="ChEBI" id="CHEBI:90778"/>
        <dbReference type="ChEBI" id="CHEBI:232372"/>
        <dbReference type="EC" id="2.8.1.12"/>
    </reaction>
</comment>
<evidence type="ECO:0000256" key="11">
    <source>
        <dbReference type="ARBA" id="ARBA00049878"/>
    </source>
</evidence>
<evidence type="ECO:0000256" key="8">
    <source>
        <dbReference type="ARBA" id="ARBA00030407"/>
    </source>
</evidence>
<dbReference type="Pfam" id="PF02391">
    <property type="entry name" value="MoaE"/>
    <property type="match status" value="1"/>
</dbReference>
<comment type="similarity">
    <text evidence="2">Belongs to the MoaE family.</text>
</comment>
<dbReference type="EMBL" id="CP008849">
    <property type="protein sequence ID" value="AIF99199.1"/>
    <property type="molecule type" value="Genomic_DNA"/>
</dbReference>
<evidence type="ECO:0000256" key="3">
    <source>
        <dbReference type="ARBA" id="ARBA00011950"/>
    </source>
</evidence>
<evidence type="ECO:0000256" key="2">
    <source>
        <dbReference type="ARBA" id="ARBA00005426"/>
    </source>
</evidence>
<dbReference type="GeneID" id="78255466"/>
<dbReference type="CDD" id="cd00756">
    <property type="entry name" value="MoaE"/>
    <property type="match status" value="1"/>
</dbReference>
<evidence type="ECO:0000256" key="9">
    <source>
        <dbReference type="ARBA" id="ARBA00030781"/>
    </source>
</evidence>
<dbReference type="GO" id="GO:0030366">
    <property type="term" value="F:molybdopterin synthase activity"/>
    <property type="evidence" value="ECO:0007669"/>
    <property type="project" value="UniProtKB-EC"/>
</dbReference>
<dbReference type="SUPFAM" id="SSF54690">
    <property type="entry name" value="Molybdopterin synthase subunit MoaE"/>
    <property type="match status" value="1"/>
</dbReference>
<dbReference type="AlphaFoldDB" id="A0A075NWZ7"/>
<evidence type="ECO:0000256" key="10">
    <source>
        <dbReference type="ARBA" id="ARBA00032474"/>
    </source>
</evidence>
<comment type="subunit">
    <text evidence="6">Heterotetramer of 2 MoaD subunits and 2 MoaE subunits. Also stable as homodimer. The enzyme changes between these two forms during catalysis.</text>
</comment>
<evidence type="ECO:0000313" key="12">
    <source>
        <dbReference type="EMBL" id="AIF99199.1"/>
    </source>
</evidence>
<dbReference type="InterPro" id="IPR003448">
    <property type="entry name" value="Mopterin_biosynth_MoaE"/>
</dbReference>